<accession>B8BPM0</accession>
<protein>
    <submittedName>
        <fullName evidence="2">Uncharacterized protein</fullName>
    </submittedName>
</protein>
<feature type="region of interest" description="Disordered" evidence="1">
    <location>
        <begin position="41"/>
        <end position="73"/>
    </location>
</feature>
<organism evidence="2 3">
    <name type="scientific">Oryza sativa subsp. indica</name>
    <name type="common">Rice</name>
    <dbReference type="NCBI Taxonomy" id="39946"/>
    <lineage>
        <taxon>Eukaryota</taxon>
        <taxon>Viridiplantae</taxon>
        <taxon>Streptophyta</taxon>
        <taxon>Embryophyta</taxon>
        <taxon>Tracheophyta</taxon>
        <taxon>Spermatophyta</taxon>
        <taxon>Magnoliopsida</taxon>
        <taxon>Liliopsida</taxon>
        <taxon>Poales</taxon>
        <taxon>Poaceae</taxon>
        <taxon>BOP clade</taxon>
        <taxon>Oryzoideae</taxon>
        <taxon>Oryzeae</taxon>
        <taxon>Oryzinae</taxon>
        <taxon>Oryza</taxon>
        <taxon>Oryza sativa</taxon>
    </lineage>
</organism>
<dbReference type="EMBL" id="CM000137">
    <property type="protein sequence ID" value="EEC69268.1"/>
    <property type="molecule type" value="Genomic_DNA"/>
</dbReference>
<proteinExistence type="predicted"/>
<dbReference type="OMA" id="PAHELKM"/>
<gene>
    <name evidence="2" type="ORF">OsI_38309</name>
</gene>
<dbReference type="Proteomes" id="UP000007015">
    <property type="component" value="Chromosome 12"/>
</dbReference>
<reference evidence="2 3" key="1">
    <citation type="journal article" date="2005" name="PLoS Biol.">
        <title>The genomes of Oryza sativa: a history of duplications.</title>
        <authorList>
            <person name="Yu J."/>
            <person name="Wang J."/>
            <person name="Lin W."/>
            <person name="Li S."/>
            <person name="Li H."/>
            <person name="Zhou J."/>
            <person name="Ni P."/>
            <person name="Dong W."/>
            <person name="Hu S."/>
            <person name="Zeng C."/>
            <person name="Zhang J."/>
            <person name="Zhang Y."/>
            <person name="Li R."/>
            <person name="Xu Z."/>
            <person name="Li S."/>
            <person name="Li X."/>
            <person name="Zheng H."/>
            <person name="Cong L."/>
            <person name="Lin L."/>
            <person name="Yin J."/>
            <person name="Geng J."/>
            <person name="Li G."/>
            <person name="Shi J."/>
            <person name="Liu J."/>
            <person name="Lv H."/>
            <person name="Li J."/>
            <person name="Wang J."/>
            <person name="Deng Y."/>
            <person name="Ran L."/>
            <person name="Shi X."/>
            <person name="Wang X."/>
            <person name="Wu Q."/>
            <person name="Li C."/>
            <person name="Ren X."/>
            <person name="Wang J."/>
            <person name="Wang X."/>
            <person name="Li D."/>
            <person name="Liu D."/>
            <person name="Zhang X."/>
            <person name="Ji Z."/>
            <person name="Zhao W."/>
            <person name="Sun Y."/>
            <person name="Zhang Z."/>
            <person name="Bao J."/>
            <person name="Han Y."/>
            <person name="Dong L."/>
            <person name="Ji J."/>
            <person name="Chen P."/>
            <person name="Wu S."/>
            <person name="Liu J."/>
            <person name="Xiao Y."/>
            <person name="Bu D."/>
            <person name="Tan J."/>
            <person name="Yang L."/>
            <person name="Ye C."/>
            <person name="Zhang J."/>
            <person name="Xu J."/>
            <person name="Zhou Y."/>
            <person name="Yu Y."/>
            <person name="Zhang B."/>
            <person name="Zhuang S."/>
            <person name="Wei H."/>
            <person name="Liu B."/>
            <person name="Lei M."/>
            <person name="Yu H."/>
            <person name="Li Y."/>
            <person name="Xu H."/>
            <person name="Wei S."/>
            <person name="He X."/>
            <person name="Fang L."/>
            <person name="Zhang Z."/>
            <person name="Zhang Y."/>
            <person name="Huang X."/>
            <person name="Su Z."/>
            <person name="Tong W."/>
            <person name="Li J."/>
            <person name="Tong Z."/>
            <person name="Li S."/>
            <person name="Ye J."/>
            <person name="Wang L."/>
            <person name="Fang L."/>
            <person name="Lei T."/>
            <person name="Chen C."/>
            <person name="Chen H."/>
            <person name="Xu Z."/>
            <person name="Li H."/>
            <person name="Huang H."/>
            <person name="Zhang F."/>
            <person name="Xu H."/>
            <person name="Li N."/>
            <person name="Zhao C."/>
            <person name="Li S."/>
            <person name="Dong L."/>
            <person name="Huang Y."/>
            <person name="Li L."/>
            <person name="Xi Y."/>
            <person name="Qi Q."/>
            <person name="Li W."/>
            <person name="Zhang B."/>
            <person name="Hu W."/>
            <person name="Zhang Y."/>
            <person name="Tian X."/>
            <person name="Jiao Y."/>
            <person name="Liang X."/>
            <person name="Jin J."/>
            <person name="Gao L."/>
            <person name="Zheng W."/>
            <person name="Hao B."/>
            <person name="Liu S."/>
            <person name="Wang W."/>
            <person name="Yuan L."/>
            <person name="Cao M."/>
            <person name="McDermott J."/>
            <person name="Samudrala R."/>
            <person name="Wang J."/>
            <person name="Wong G.K."/>
            <person name="Yang H."/>
        </authorList>
    </citation>
    <scope>NUCLEOTIDE SEQUENCE [LARGE SCALE GENOMIC DNA]</scope>
    <source>
        <strain evidence="3">cv. 93-11</strain>
    </source>
</reference>
<dbReference type="Gramene" id="BGIOSGA036202-TA">
    <property type="protein sequence ID" value="BGIOSGA036202-PA"/>
    <property type="gene ID" value="BGIOSGA036202"/>
</dbReference>
<sequence length="187" mass="20688">MEVVPDSKMEVALVLSEVLPDSEMLLPPDFASSELALPDVEMAPDSKMVPDSLPPDSEMVPDSLPPDSEMVPDSLPPDSEMVPDSLPPGAFVCARCHLVHEDRQAWNRAHSSLWLCSRCGLVHAEYRIGAMIYGLDEFDCELFIPDLENVVMHGNSIELPTHVLKMLDEKREHELAAGKDDTKATVR</sequence>
<evidence type="ECO:0000313" key="2">
    <source>
        <dbReference type="EMBL" id="EEC69268.1"/>
    </source>
</evidence>
<name>B8BPM0_ORYSI</name>
<evidence type="ECO:0000313" key="3">
    <source>
        <dbReference type="Proteomes" id="UP000007015"/>
    </source>
</evidence>
<keyword evidence="3" id="KW-1185">Reference proteome</keyword>
<dbReference type="AlphaFoldDB" id="B8BPM0"/>
<dbReference type="HOGENOM" id="CLU_101242_0_0_1"/>
<evidence type="ECO:0000256" key="1">
    <source>
        <dbReference type="SAM" id="MobiDB-lite"/>
    </source>
</evidence>